<organism evidence="10 11">
    <name type="scientific">Enterococcus caccae ATCC BAA-1240</name>
    <dbReference type="NCBI Taxonomy" id="1158612"/>
    <lineage>
        <taxon>Bacteria</taxon>
        <taxon>Bacillati</taxon>
        <taxon>Bacillota</taxon>
        <taxon>Bacilli</taxon>
        <taxon>Lactobacillales</taxon>
        <taxon>Enterococcaceae</taxon>
        <taxon>Enterococcus</taxon>
    </lineage>
</organism>
<evidence type="ECO:0000256" key="6">
    <source>
        <dbReference type="ARBA" id="ARBA00022840"/>
    </source>
</evidence>
<keyword evidence="11" id="KW-1185">Reference proteome</keyword>
<dbReference type="InterPro" id="IPR015856">
    <property type="entry name" value="ABC_transpr_CbiO/EcfA_su"/>
</dbReference>
<keyword evidence="4" id="KW-1003">Cell membrane</keyword>
<dbReference type="PROSITE" id="PS50893">
    <property type="entry name" value="ABC_TRANSPORTER_2"/>
    <property type="match status" value="2"/>
</dbReference>
<keyword evidence="8" id="KW-0472">Membrane</keyword>
<dbReference type="InterPro" id="IPR003439">
    <property type="entry name" value="ABC_transporter-like_ATP-bd"/>
</dbReference>
<dbReference type="InterPro" id="IPR003593">
    <property type="entry name" value="AAA+_ATPase"/>
</dbReference>
<dbReference type="Proteomes" id="UP000013840">
    <property type="component" value="Unassembled WGS sequence"/>
</dbReference>
<dbReference type="OrthoDB" id="501320at2"/>
<dbReference type="InterPro" id="IPR017871">
    <property type="entry name" value="ABC_transporter-like_CS"/>
</dbReference>
<evidence type="ECO:0000256" key="8">
    <source>
        <dbReference type="ARBA" id="ARBA00023136"/>
    </source>
</evidence>
<dbReference type="PROSITE" id="PS00211">
    <property type="entry name" value="ABC_TRANSPORTER_1"/>
    <property type="match status" value="2"/>
</dbReference>
<feature type="domain" description="ABC transporter" evidence="9">
    <location>
        <begin position="300"/>
        <end position="529"/>
    </location>
</feature>
<evidence type="ECO:0000259" key="9">
    <source>
        <dbReference type="PROSITE" id="PS50893"/>
    </source>
</evidence>
<dbReference type="InterPro" id="IPR027417">
    <property type="entry name" value="P-loop_NTPase"/>
</dbReference>
<evidence type="ECO:0000256" key="5">
    <source>
        <dbReference type="ARBA" id="ARBA00022741"/>
    </source>
</evidence>
<dbReference type="PATRIC" id="fig|1158612.3.peg.1761"/>
<keyword evidence="6" id="KW-0067">ATP-binding</keyword>
<evidence type="ECO:0000313" key="11">
    <source>
        <dbReference type="Proteomes" id="UP000013840"/>
    </source>
</evidence>
<dbReference type="GO" id="GO:0042626">
    <property type="term" value="F:ATPase-coupled transmembrane transporter activity"/>
    <property type="evidence" value="ECO:0007669"/>
    <property type="project" value="TreeGrafter"/>
</dbReference>
<sequence length="557" mass="62432">MEYLEIENLTFQYAGNNRTVLKEVSLSIKQGEFILICGASGSGKSTLLKLLKPQLTPAGKQTGTVFLDNKKITDLPEICSASKIGYVMQNPDNQIVTDSVWHELAFGLENMGISSSDIKSRIAEMTNFLGIQELLGCKTSELSGGQKQLLNLASVLVMRPDILILDEPTTQLDPIASQNFVDILVRLNREMGLTILLVEHSLESIFTLADRVIILDRGQLIFEDEPRAISAECKKNRSNLSRFMFSLPSAVQIFLESGINDECPVTVIEGKRFLARHFAADTIIQAQKRSFTKKQTAKSIQLKNCWFRYEKNSRDILAGVDFEVYEGEIFTLVGGNGTGKTTLLKIIAGIYDCYRGKISILNQSIKKNKETISFLPQEPQMLFIKDSVLEDYKHYLDSKKINETKQMEQIQKVIALLDLNESMTQHPLDLSGGECQRAALGKLLLTDSKILLLDEPTKGIDNYGKKQLIKIIKELSRQGKTILVVTHDLDFAAELSDRCGLFFQNKLLTTAEPKTFFSHHTFYTTAASRISRDIFDNLVTTEQVIEACQLAKGAYDE</sequence>
<dbReference type="PANTHER" id="PTHR43553">
    <property type="entry name" value="HEAVY METAL TRANSPORTER"/>
    <property type="match status" value="1"/>
</dbReference>
<proteinExistence type="inferred from homology"/>
<comment type="caution">
    <text evidence="10">The sequence shown here is derived from an EMBL/GenBank/DDBJ whole genome shotgun (WGS) entry which is preliminary data.</text>
</comment>
<dbReference type="eggNOG" id="COG1129">
    <property type="taxonomic scope" value="Bacteria"/>
</dbReference>
<reference evidence="10 11" key="1">
    <citation type="submission" date="2013-02" db="EMBL/GenBank/DDBJ databases">
        <title>The Genome Sequence of Enterococcus caccae BAA-1240.</title>
        <authorList>
            <consortium name="The Broad Institute Genome Sequencing Platform"/>
            <consortium name="The Broad Institute Genome Sequencing Center for Infectious Disease"/>
            <person name="Earl A.M."/>
            <person name="Gilmore M.S."/>
            <person name="Lebreton F."/>
            <person name="Walker B."/>
            <person name="Young S.K."/>
            <person name="Zeng Q."/>
            <person name="Gargeya S."/>
            <person name="Fitzgerald M."/>
            <person name="Haas B."/>
            <person name="Abouelleil A."/>
            <person name="Alvarado L."/>
            <person name="Arachchi H.M."/>
            <person name="Berlin A.M."/>
            <person name="Chapman S.B."/>
            <person name="Dewar J."/>
            <person name="Goldberg J."/>
            <person name="Griggs A."/>
            <person name="Gujja S."/>
            <person name="Hansen M."/>
            <person name="Howarth C."/>
            <person name="Imamovic A."/>
            <person name="Larimer J."/>
            <person name="McCowan C."/>
            <person name="Murphy C."/>
            <person name="Neiman D."/>
            <person name="Pearson M."/>
            <person name="Priest M."/>
            <person name="Roberts A."/>
            <person name="Saif S."/>
            <person name="Shea T."/>
            <person name="Sisk P."/>
            <person name="Sykes S."/>
            <person name="Wortman J."/>
            <person name="Nusbaum C."/>
            <person name="Birren B."/>
        </authorList>
    </citation>
    <scope>NUCLEOTIDE SEQUENCE [LARGE SCALE GENOMIC DNA]</scope>
    <source>
        <strain evidence="10 11">ATCC BAA-1240</strain>
    </source>
</reference>
<dbReference type="InterPro" id="IPR050095">
    <property type="entry name" value="ECF_ABC_transporter_ATP-bd"/>
</dbReference>
<dbReference type="GO" id="GO:0005524">
    <property type="term" value="F:ATP binding"/>
    <property type="evidence" value="ECO:0007669"/>
    <property type="project" value="UniProtKB-KW"/>
</dbReference>
<dbReference type="RefSeq" id="WP_010771899.1">
    <property type="nucleotide sequence ID" value="NZ_KB946333.1"/>
</dbReference>
<evidence type="ECO:0000256" key="4">
    <source>
        <dbReference type="ARBA" id="ARBA00022475"/>
    </source>
</evidence>
<gene>
    <name evidence="10" type="ORF">UC7_01775</name>
</gene>
<dbReference type="NCBIfam" id="NF010167">
    <property type="entry name" value="PRK13648.1"/>
    <property type="match status" value="2"/>
</dbReference>
<protein>
    <recommendedName>
        <fullName evidence="9">ABC transporter domain-containing protein</fullName>
    </recommendedName>
</protein>
<evidence type="ECO:0000256" key="1">
    <source>
        <dbReference type="ARBA" id="ARBA00004202"/>
    </source>
</evidence>
<feature type="domain" description="ABC transporter" evidence="9">
    <location>
        <begin position="4"/>
        <end position="242"/>
    </location>
</feature>
<dbReference type="Pfam" id="PF00005">
    <property type="entry name" value="ABC_tran"/>
    <property type="match status" value="2"/>
</dbReference>
<evidence type="ECO:0000256" key="2">
    <source>
        <dbReference type="ARBA" id="ARBA00005417"/>
    </source>
</evidence>
<evidence type="ECO:0000256" key="7">
    <source>
        <dbReference type="ARBA" id="ARBA00022967"/>
    </source>
</evidence>
<dbReference type="SUPFAM" id="SSF52540">
    <property type="entry name" value="P-loop containing nucleoside triphosphate hydrolases"/>
    <property type="match status" value="2"/>
</dbReference>
<dbReference type="GO" id="GO:0016887">
    <property type="term" value="F:ATP hydrolysis activity"/>
    <property type="evidence" value="ECO:0007669"/>
    <property type="project" value="InterPro"/>
</dbReference>
<dbReference type="Gene3D" id="3.40.50.300">
    <property type="entry name" value="P-loop containing nucleotide triphosphate hydrolases"/>
    <property type="match status" value="2"/>
</dbReference>
<dbReference type="AlphaFoldDB" id="R3TXZ7"/>
<comment type="subcellular location">
    <subcellularLocation>
        <location evidence="1">Cell membrane</location>
        <topology evidence="1">Peripheral membrane protein</topology>
    </subcellularLocation>
</comment>
<name>R3TXZ7_9ENTE</name>
<dbReference type="GO" id="GO:0043190">
    <property type="term" value="C:ATP-binding cassette (ABC) transporter complex"/>
    <property type="evidence" value="ECO:0007669"/>
    <property type="project" value="TreeGrafter"/>
</dbReference>
<dbReference type="CDD" id="cd03225">
    <property type="entry name" value="ABC_cobalt_CbiO_domain1"/>
    <property type="match status" value="1"/>
</dbReference>
<evidence type="ECO:0000313" key="10">
    <source>
        <dbReference type="EMBL" id="EOL45978.1"/>
    </source>
</evidence>
<keyword evidence="7" id="KW-1278">Translocase</keyword>
<dbReference type="EMBL" id="AJAU01000017">
    <property type="protein sequence ID" value="EOL45978.1"/>
    <property type="molecule type" value="Genomic_DNA"/>
</dbReference>
<evidence type="ECO:0000256" key="3">
    <source>
        <dbReference type="ARBA" id="ARBA00022448"/>
    </source>
</evidence>
<keyword evidence="5" id="KW-0547">Nucleotide-binding</keyword>
<dbReference type="SMART" id="SM00382">
    <property type="entry name" value="AAA"/>
    <property type="match status" value="2"/>
</dbReference>
<dbReference type="STRING" id="317735.RU98_GL002005"/>
<accession>R3TXZ7</accession>
<comment type="similarity">
    <text evidence="2">Belongs to the ABC transporter superfamily.</text>
</comment>
<keyword evidence="3" id="KW-0813">Transport</keyword>